<reference evidence="1 2" key="1">
    <citation type="journal article" date="2006" name="Proc. Natl. Acad. Sci. U.S.A.">
        <title>Genomic analysis of the uncultivated marine crenarchaeote Cenarchaeum symbiosum.</title>
        <authorList>
            <person name="Hallam S.J."/>
            <person name="Konstantinidis K.T."/>
            <person name="Putnam N."/>
            <person name="Schleper C."/>
            <person name="Watanabe Y."/>
            <person name="Sugahara J."/>
            <person name="Preston C."/>
            <person name="de la Torre J."/>
            <person name="Richardson P.M."/>
            <person name="DeLong E.F."/>
        </authorList>
    </citation>
    <scope>NUCLEOTIDE SEQUENCE [LARGE SCALE GENOMIC DNA]</scope>
    <source>
        <strain evidence="2">A</strain>
    </source>
</reference>
<dbReference type="EMBL" id="DP000238">
    <property type="protein sequence ID" value="ABK76829.1"/>
    <property type="molecule type" value="Genomic_DNA"/>
</dbReference>
<dbReference type="KEGG" id="csy:CENSYa_0185"/>
<dbReference type="HOGENOM" id="CLU_057991_0_0_2"/>
<dbReference type="STRING" id="414004.CENSYa_0185"/>
<evidence type="ECO:0000313" key="2">
    <source>
        <dbReference type="Proteomes" id="UP000000758"/>
    </source>
</evidence>
<dbReference type="Proteomes" id="UP000000758">
    <property type="component" value="Chromosome"/>
</dbReference>
<accession>A0RU12</accession>
<protein>
    <submittedName>
        <fullName evidence="1">Uncharacterized protein</fullName>
    </submittedName>
</protein>
<keyword evidence="2" id="KW-1185">Reference proteome</keyword>
<gene>
    <name evidence="1" type="ordered locus">CENSYa_0185</name>
</gene>
<dbReference type="PATRIC" id="fig|414004.10.peg.161"/>
<organism evidence="1 2">
    <name type="scientific">Cenarchaeum symbiosum (strain A)</name>
    <dbReference type="NCBI Taxonomy" id="414004"/>
    <lineage>
        <taxon>Archaea</taxon>
        <taxon>Nitrososphaerota</taxon>
        <taxon>Candidatus Cenarchaeales</taxon>
        <taxon>Candidatus Cenarchaeaceae</taxon>
        <taxon>Candidatus Cenarchaeum</taxon>
    </lineage>
</organism>
<proteinExistence type="predicted"/>
<evidence type="ECO:0000313" key="1">
    <source>
        <dbReference type="EMBL" id="ABK76829.1"/>
    </source>
</evidence>
<name>A0RU12_CENSY</name>
<sequence length="398" mass="44689">MAELDEFAEALFGQLVVETDEEKQIADLAERIRDDAEFDVSFTGLEDAAGRIFPEMRKRLAGFPGMGVQGEISIELASLRDFKLLKGRKVFTDKDSRGFVDGLFEAVADADAGALVGLIRRDLAKYLVYSTYAIQYLSRISTTYGDFLDGKIYLNDFILSSYPQIILYRQGQPFKARFGGVESGYMGALKMTILEELIHSQQDPLHRMNTEAAIQVNSINEELAGIIIGLEDETASSLYEHMQLQEVPDDFPVAKRANLFFMLNPDNFIVNVLGPDVMTYDRIEIDPEISRMVPELLGVYQKWLGPIQRHHAAFTTMEGMAGFLVEEILGDDPDFQAYLGSFMGTDMSSYRVRKDMGRDFTRSVHEKLGAGTFEMLLNSPPNTKELKDPARYLGRVGS</sequence>
<dbReference type="EnsemblBacteria" id="ABK76829">
    <property type="protein sequence ID" value="ABK76829"/>
    <property type="gene ID" value="CENSYa_0185"/>
</dbReference>
<dbReference type="AlphaFoldDB" id="A0RU12"/>